<accession>A0AAV8H2Z1</accession>
<dbReference type="SUPFAM" id="SSF56672">
    <property type="entry name" value="DNA/RNA polymerases"/>
    <property type="match status" value="1"/>
</dbReference>
<organism evidence="2 3">
    <name type="scientific">Rhynchospora pubera</name>
    <dbReference type="NCBI Taxonomy" id="906938"/>
    <lineage>
        <taxon>Eukaryota</taxon>
        <taxon>Viridiplantae</taxon>
        <taxon>Streptophyta</taxon>
        <taxon>Embryophyta</taxon>
        <taxon>Tracheophyta</taxon>
        <taxon>Spermatophyta</taxon>
        <taxon>Magnoliopsida</taxon>
        <taxon>Liliopsida</taxon>
        <taxon>Poales</taxon>
        <taxon>Cyperaceae</taxon>
        <taxon>Cyperoideae</taxon>
        <taxon>Rhynchosporeae</taxon>
        <taxon>Rhynchospora</taxon>
    </lineage>
</organism>
<gene>
    <name evidence="2" type="ORF">LUZ62_022352</name>
</gene>
<dbReference type="PANTHER" id="PTHR33116">
    <property type="entry name" value="REVERSE TRANSCRIPTASE ZINC-BINDING DOMAIN-CONTAINING PROTEIN-RELATED-RELATED"/>
    <property type="match status" value="1"/>
</dbReference>
<dbReference type="InterPro" id="IPR026960">
    <property type="entry name" value="RVT-Znf"/>
</dbReference>
<keyword evidence="3" id="KW-1185">Reference proteome</keyword>
<evidence type="ECO:0000259" key="1">
    <source>
        <dbReference type="PROSITE" id="PS50878"/>
    </source>
</evidence>
<dbReference type="Pfam" id="PF13966">
    <property type="entry name" value="zf-RVT"/>
    <property type="match status" value="1"/>
</dbReference>
<evidence type="ECO:0000313" key="3">
    <source>
        <dbReference type="Proteomes" id="UP001140206"/>
    </source>
</evidence>
<comment type="caution">
    <text evidence="2">The sequence shown here is derived from an EMBL/GenBank/DDBJ whole genome shotgun (WGS) entry which is preliminary data.</text>
</comment>
<keyword evidence="2" id="KW-0695">RNA-directed DNA polymerase</keyword>
<dbReference type="Proteomes" id="UP001140206">
    <property type="component" value="Chromosome 1"/>
</dbReference>
<dbReference type="CDD" id="cd01650">
    <property type="entry name" value="RT_nLTR_like"/>
    <property type="match status" value="1"/>
</dbReference>
<keyword evidence="2" id="KW-0548">Nucleotidyltransferase</keyword>
<reference evidence="2" key="1">
    <citation type="submission" date="2022-08" db="EMBL/GenBank/DDBJ databases">
        <authorList>
            <person name="Marques A."/>
        </authorList>
    </citation>
    <scope>NUCLEOTIDE SEQUENCE</scope>
    <source>
        <strain evidence="2">RhyPub2mFocal</strain>
        <tissue evidence="2">Leaves</tissue>
    </source>
</reference>
<dbReference type="EMBL" id="JAMFTS010000001">
    <property type="protein sequence ID" value="KAJ4809786.1"/>
    <property type="molecule type" value="Genomic_DNA"/>
</dbReference>
<dbReference type="PANTHER" id="PTHR33116:SF78">
    <property type="entry name" value="OS12G0587133 PROTEIN"/>
    <property type="match status" value="1"/>
</dbReference>
<protein>
    <submittedName>
        <fullName evidence="2">RNA-directed DNA polymerase (Reverse transcriptase)-related family protein</fullName>
    </submittedName>
</protein>
<dbReference type="InterPro" id="IPR000477">
    <property type="entry name" value="RT_dom"/>
</dbReference>
<proteinExistence type="predicted"/>
<dbReference type="AlphaFoldDB" id="A0AAV8H2Z1"/>
<dbReference type="GO" id="GO:0003964">
    <property type="term" value="F:RNA-directed DNA polymerase activity"/>
    <property type="evidence" value="ECO:0007669"/>
    <property type="project" value="UniProtKB-KW"/>
</dbReference>
<name>A0AAV8H2Z1_9POAL</name>
<dbReference type="InterPro" id="IPR043502">
    <property type="entry name" value="DNA/RNA_pol_sf"/>
</dbReference>
<dbReference type="PROSITE" id="PS50878">
    <property type="entry name" value="RT_POL"/>
    <property type="match status" value="1"/>
</dbReference>
<dbReference type="Pfam" id="PF00078">
    <property type="entry name" value="RVT_1"/>
    <property type="match status" value="1"/>
</dbReference>
<sequence>MGSPSFDLPEVQWNMLYPVSQAHDLSNLDFPISIKEVKQVISSWPSSKSPGPDGFTGDFYKCFCEELAPEIVVVLNSALQSNSLQPLNTSLIALIPKFDEASVPADFRPISIVHSIQRILSKIMTLRLTPFLQFIVTVNQTGFLQQRSIIDNFLYAQEVISHAAKANAPLAVFKADVHKAFDTLSWSFISKVFSALHFSQSFINKMVGCILSGSSRVVINGVAGKPVILKRGVRQGDPMSPYIFIIAFDFLSRWIAKLNATGAIPVSIPGMHSSLYFADDAMLFFKPTLQQATFFKLIFASFAKASGLCLNSAKSDLATLNCTDTVTHSLASLLGCRIKNFPLRYLGLPLSHKSLSALDYDLLLSKFRAKLQGWAASLLSIAGRLVLINSCLSSLPTYFMSVFKLPLWVIKKIDAIRRSFLWHGSVAAKRKLIFVDWKLVTKPKNVGGLGILDLSAFNTALLTKWLWKWSVHSHSSSLWKSLSSKLQDDLLSLYPLNSKLTPILRHCKWFLNTGLVYTVGSGKFTLFWHHNWASFIFKFAYQELYSFVEDKNISVFTFAANLHNPLPLFLPVIYSSTVAMSQLAMIINFIYPLLANLHEQSVDSVGWKLHAAKGIFSTSYVYNLIKCFPSPASPLSVLWKFRIPPRFKIFIWQLCQNKIATVNNLQKRGWNMVNRCCLCKIECETVSHLFNHCVFFISLKEALLSDPLVRNVSADSAIPTVHSSILTAIQIKAPVKDIFAITFFVLWRERCKRVFTGVEKSHSELLPEIFLEWRALKKL</sequence>
<evidence type="ECO:0000313" key="2">
    <source>
        <dbReference type="EMBL" id="KAJ4809786.1"/>
    </source>
</evidence>
<feature type="domain" description="Reverse transcriptase" evidence="1">
    <location>
        <begin position="76"/>
        <end position="350"/>
    </location>
</feature>
<keyword evidence="2" id="KW-0808">Transferase</keyword>